<gene>
    <name evidence="1" type="ORF">HDA36_004961</name>
</gene>
<reference evidence="1 2" key="1">
    <citation type="submission" date="2020-08" db="EMBL/GenBank/DDBJ databases">
        <title>Sequencing the genomes of 1000 actinobacteria strains.</title>
        <authorList>
            <person name="Klenk H.-P."/>
        </authorList>
    </citation>
    <scope>NUCLEOTIDE SEQUENCE [LARGE SCALE GENOMIC DNA]</scope>
    <source>
        <strain evidence="1 2">DSM 44551</strain>
    </source>
</reference>
<sequence length="69" mass="7185">MSHTVPIPYRLEQDEDGVWCAEAAVRRGVTAFGYGDAPGSAMADLHAGVRVLIEEFGPPEAPATAASGD</sequence>
<dbReference type="Proteomes" id="UP000572635">
    <property type="component" value="Unassembled WGS sequence"/>
</dbReference>
<comment type="caution">
    <text evidence="1">The sequence shown here is derived from an EMBL/GenBank/DDBJ whole genome shotgun (WGS) entry which is preliminary data.</text>
</comment>
<dbReference type="RefSeq" id="WP_184395965.1">
    <property type="nucleotide sequence ID" value="NZ_BAAAJD010000003.1"/>
</dbReference>
<protein>
    <recommendedName>
        <fullName evidence="3">Type II toxin-antitoxin system HicB family antitoxin</fullName>
    </recommendedName>
</protein>
<keyword evidence="2" id="KW-1185">Reference proteome</keyword>
<organism evidence="1 2">
    <name type="scientific">Nocardiopsis composta</name>
    <dbReference type="NCBI Taxonomy" id="157465"/>
    <lineage>
        <taxon>Bacteria</taxon>
        <taxon>Bacillati</taxon>
        <taxon>Actinomycetota</taxon>
        <taxon>Actinomycetes</taxon>
        <taxon>Streptosporangiales</taxon>
        <taxon>Nocardiopsidaceae</taxon>
        <taxon>Nocardiopsis</taxon>
    </lineage>
</organism>
<accession>A0A7W8VFY0</accession>
<dbReference type="AlphaFoldDB" id="A0A7W8VFY0"/>
<evidence type="ECO:0000313" key="2">
    <source>
        <dbReference type="Proteomes" id="UP000572635"/>
    </source>
</evidence>
<name>A0A7W8VFY0_9ACTN</name>
<dbReference type="EMBL" id="JACHDB010000001">
    <property type="protein sequence ID" value="MBB5434877.1"/>
    <property type="molecule type" value="Genomic_DNA"/>
</dbReference>
<evidence type="ECO:0000313" key="1">
    <source>
        <dbReference type="EMBL" id="MBB5434877.1"/>
    </source>
</evidence>
<proteinExistence type="predicted"/>
<evidence type="ECO:0008006" key="3">
    <source>
        <dbReference type="Google" id="ProtNLM"/>
    </source>
</evidence>